<dbReference type="AlphaFoldDB" id="A0A8H6SFP6"/>
<feature type="region of interest" description="Disordered" evidence="1">
    <location>
        <begin position="64"/>
        <end position="155"/>
    </location>
</feature>
<keyword evidence="4" id="KW-1185">Reference proteome</keyword>
<dbReference type="RefSeq" id="XP_037217866.1">
    <property type="nucleotide sequence ID" value="XM_037366454.1"/>
</dbReference>
<organism evidence="3 4">
    <name type="scientific">Mycena indigotica</name>
    <dbReference type="NCBI Taxonomy" id="2126181"/>
    <lineage>
        <taxon>Eukaryota</taxon>
        <taxon>Fungi</taxon>
        <taxon>Dikarya</taxon>
        <taxon>Basidiomycota</taxon>
        <taxon>Agaricomycotina</taxon>
        <taxon>Agaricomycetes</taxon>
        <taxon>Agaricomycetidae</taxon>
        <taxon>Agaricales</taxon>
        <taxon>Marasmiineae</taxon>
        <taxon>Mycenaceae</taxon>
        <taxon>Mycena</taxon>
    </lineage>
</organism>
<proteinExistence type="predicted"/>
<evidence type="ECO:0000256" key="2">
    <source>
        <dbReference type="SAM" id="Phobius"/>
    </source>
</evidence>
<name>A0A8H6SFP6_9AGAR</name>
<sequence length="332" mass="33753">MFASRSLSPSFSRSPSSESASVPVRPAAFGPIESVLDSILGGEATGIPETKVLDPITSIITGIDTQLRHTGPPTTATPRSTSAPGAAPPKTPPNGIPQSPASTAPPGSTKRGALSTFGPGVPPNTSVGSLGHASASGLGSESSPRPSSGPTVTAMTTATTTERIATPARLNLALIVGVIVGMLLFLAGMAMALYWWRSRRRRAQATTSIPYPASDSDFNAGETLTAGLGVRDAPYPGIPSSSTQELLGFSSSSSASSNEKESASSAPMAQPTLPLAPTAHIHSYGLRPLPTPASAPDSYWAHGRPGSTSSVRAPGTSAPSRGSFETLPPYSR</sequence>
<dbReference type="Proteomes" id="UP000636479">
    <property type="component" value="Unassembled WGS sequence"/>
</dbReference>
<feature type="compositionally biased region" description="Pro residues" evidence="1">
    <location>
        <begin position="86"/>
        <end position="95"/>
    </location>
</feature>
<evidence type="ECO:0000256" key="1">
    <source>
        <dbReference type="SAM" id="MobiDB-lite"/>
    </source>
</evidence>
<reference evidence="3" key="1">
    <citation type="submission" date="2020-05" db="EMBL/GenBank/DDBJ databases">
        <title>Mycena genomes resolve the evolution of fungal bioluminescence.</title>
        <authorList>
            <person name="Tsai I.J."/>
        </authorList>
    </citation>
    <scope>NUCLEOTIDE SEQUENCE</scope>
    <source>
        <strain evidence="3">171206Taipei</strain>
    </source>
</reference>
<feature type="compositionally biased region" description="Polar residues" evidence="1">
    <location>
        <begin position="96"/>
        <end position="106"/>
    </location>
</feature>
<gene>
    <name evidence="3" type="ORF">MIND_00984600</name>
</gene>
<keyword evidence="2" id="KW-0812">Transmembrane</keyword>
<comment type="caution">
    <text evidence="3">The sequence shown here is derived from an EMBL/GenBank/DDBJ whole genome shotgun (WGS) entry which is preliminary data.</text>
</comment>
<dbReference type="EMBL" id="JACAZF010000008">
    <property type="protein sequence ID" value="KAF7297507.1"/>
    <property type="molecule type" value="Genomic_DNA"/>
</dbReference>
<feature type="compositionally biased region" description="Low complexity" evidence="1">
    <location>
        <begin position="126"/>
        <end position="155"/>
    </location>
</feature>
<keyword evidence="2" id="KW-1133">Transmembrane helix</keyword>
<feature type="transmembrane region" description="Helical" evidence="2">
    <location>
        <begin position="172"/>
        <end position="196"/>
    </location>
</feature>
<evidence type="ECO:0000313" key="3">
    <source>
        <dbReference type="EMBL" id="KAF7297507.1"/>
    </source>
</evidence>
<feature type="compositionally biased region" description="Low complexity" evidence="1">
    <location>
        <begin position="240"/>
        <end position="257"/>
    </location>
</feature>
<keyword evidence="2" id="KW-0472">Membrane</keyword>
<evidence type="ECO:0000313" key="4">
    <source>
        <dbReference type="Proteomes" id="UP000636479"/>
    </source>
</evidence>
<protein>
    <submittedName>
        <fullName evidence="3">Uncharacterized protein</fullName>
    </submittedName>
</protein>
<feature type="compositionally biased region" description="Low complexity" evidence="1">
    <location>
        <begin position="70"/>
        <end position="85"/>
    </location>
</feature>
<feature type="region of interest" description="Disordered" evidence="1">
    <location>
        <begin position="1"/>
        <end position="24"/>
    </location>
</feature>
<accession>A0A8H6SFP6</accession>
<feature type="region of interest" description="Disordered" evidence="1">
    <location>
        <begin position="284"/>
        <end position="332"/>
    </location>
</feature>
<dbReference type="GeneID" id="59348970"/>
<feature type="region of interest" description="Disordered" evidence="1">
    <location>
        <begin position="231"/>
        <end position="272"/>
    </location>
</feature>